<dbReference type="GO" id="GO:0000160">
    <property type="term" value="P:phosphorelay signal transduction system"/>
    <property type="evidence" value="ECO:0007669"/>
    <property type="project" value="UniProtKB-KW"/>
</dbReference>
<dbReference type="Pfam" id="PF25601">
    <property type="entry name" value="AAA_lid_14"/>
    <property type="match status" value="1"/>
</dbReference>
<dbReference type="SUPFAM" id="SSF52172">
    <property type="entry name" value="CheY-like"/>
    <property type="match status" value="1"/>
</dbReference>
<dbReference type="InterPro" id="IPR001789">
    <property type="entry name" value="Sig_transdc_resp-reg_receiver"/>
</dbReference>
<keyword evidence="7" id="KW-0804">Transcription</keyword>
<gene>
    <name evidence="11" type="ORF">CH338_10800</name>
</gene>
<keyword evidence="2" id="KW-0067">ATP-binding</keyword>
<keyword evidence="4" id="KW-0805">Transcription regulation</keyword>
<dbReference type="PROSITE" id="PS00688">
    <property type="entry name" value="SIGMA54_INTERACT_3"/>
    <property type="match status" value="1"/>
</dbReference>
<dbReference type="InterPro" id="IPR002197">
    <property type="entry name" value="HTH_Fis"/>
</dbReference>
<protein>
    <submittedName>
        <fullName evidence="11">Sigma-54-dependent Fis family transcriptional regulator</fullName>
    </submittedName>
</protein>
<dbReference type="PANTHER" id="PTHR32071">
    <property type="entry name" value="TRANSCRIPTIONAL REGULATORY PROTEIN"/>
    <property type="match status" value="1"/>
</dbReference>
<dbReference type="GO" id="GO:0006355">
    <property type="term" value="P:regulation of DNA-templated transcription"/>
    <property type="evidence" value="ECO:0007669"/>
    <property type="project" value="InterPro"/>
</dbReference>
<evidence type="ECO:0000256" key="6">
    <source>
        <dbReference type="ARBA" id="ARBA00023159"/>
    </source>
</evidence>
<dbReference type="OrthoDB" id="9802388at2"/>
<dbReference type="InterPro" id="IPR025944">
    <property type="entry name" value="Sigma_54_int_dom_CS"/>
</dbReference>
<name>A0A327KLY4_9BRAD</name>
<dbReference type="Pfam" id="PF00072">
    <property type="entry name" value="Response_reg"/>
    <property type="match status" value="1"/>
</dbReference>
<dbReference type="RefSeq" id="WP_111357138.1">
    <property type="nucleotide sequence ID" value="NZ_NHSK01000147.1"/>
</dbReference>
<organism evidence="11 12">
    <name type="scientific">Rhodoplanes elegans</name>
    <dbReference type="NCBI Taxonomy" id="29408"/>
    <lineage>
        <taxon>Bacteria</taxon>
        <taxon>Pseudomonadati</taxon>
        <taxon>Pseudomonadota</taxon>
        <taxon>Alphaproteobacteria</taxon>
        <taxon>Hyphomicrobiales</taxon>
        <taxon>Nitrobacteraceae</taxon>
        <taxon>Rhodoplanes</taxon>
    </lineage>
</organism>
<evidence type="ECO:0000256" key="2">
    <source>
        <dbReference type="ARBA" id="ARBA00022840"/>
    </source>
</evidence>
<accession>A0A327KLY4</accession>
<dbReference type="InterPro" id="IPR002078">
    <property type="entry name" value="Sigma_54_int"/>
</dbReference>
<evidence type="ECO:0000256" key="1">
    <source>
        <dbReference type="ARBA" id="ARBA00022741"/>
    </source>
</evidence>
<dbReference type="PROSITE" id="PS50045">
    <property type="entry name" value="SIGMA54_INTERACT_4"/>
    <property type="match status" value="1"/>
</dbReference>
<dbReference type="InterPro" id="IPR009057">
    <property type="entry name" value="Homeodomain-like_sf"/>
</dbReference>
<dbReference type="PRINTS" id="PR01590">
    <property type="entry name" value="HTHFIS"/>
</dbReference>
<comment type="caution">
    <text evidence="11">The sequence shown here is derived from an EMBL/GenBank/DDBJ whole genome shotgun (WGS) entry which is preliminary data.</text>
</comment>
<dbReference type="Gene3D" id="1.10.8.60">
    <property type="match status" value="1"/>
</dbReference>
<dbReference type="Gene3D" id="3.40.50.2300">
    <property type="match status" value="1"/>
</dbReference>
<keyword evidence="6" id="KW-0010">Activator</keyword>
<dbReference type="Pfam" id="PF02954">
    <property type="entry name" value="HTH_8"/>
    <property type="match status" value="1"/>
</dbReference>
<dbReference type="SMART" id="SM00382">
    <property type="entry name" value="AAA"/>
    <property type="match status" value="1"/>
</dbReference>
<reference evidence="11 12" key="1">
    <citation type="submission" date="2017-07" db="EMBL/GenBank/DDBJ databases">
        <title>Draft Genome Sequences of Select Purple Nonsulfur Bacteria.</title>
        <authorList>
            <person name="Lasarre B."/>
            <person name="Mckinlay J.B."/>
        </authorList>
    </citation>
    <scope>NUCLEOTIDE SEQUENCE [LARGE SCALE GENOMIC DNA]</scope>
    <source>
        <strain evidence="11 12">DSM 11907</strain>
    </source>
</reference>
<dbReference type="PANTHER" id="PTHR32071:SF117">
    <property type="entry name" value="PTS-DEPENDENT DIHYDROXYACETONE KINASE OPERON REGULATORY PROTEIN-RELATED"/>
    <property type="match status" value="1"/>
</dbReference>
<dbReference type="SUPFAM" id="SSF52540">
    <property type="entry name" value="P-loop containing nucleoside triphosphate hydrolases"/>
    <property type="match status" value="1"/>
</dbReference>
<dbReference type="SMART" id="SM00448">
    <property type="entry name" value="REC"/>
    <property type="match status" value="1"/>
</dbReference>
<evidence type="ECO:0000256" key="8">
    <source>
        <dbReference type="PROSITE-ProRule" id="PRU00169"/>
    </source>
</evidence>
<evidence type="ECO:0000313" key="12">
    <source>
        <dbReference type="Proteomes" id="UP000248863"/>
    </source>
</evidence>
<dbReference type="Pfam" id="PF00158">
    <property type="entry name" value="Sigma54_activat"/>
    <property type="match status" value="1"/>
</dbReference>
<keyword evidence="1" id="KW-0547">Nucleotide-binding</keyword>
<dbReference type="InterPro" id="IPR058031">
    <property type="entry name" value="AAA_lid_NorR"/>
</dbReference>
<dbReference type="Gene3D" id="1.10.10.60">
    <property type="entry name" value="Homeodomain-like"/>
    <property type="match status" value="1"/>
</dbReference>
<dbReference type="AlphaFoldDB" id="A0A327KLY4"/>
<evidence type="ECO:0000259" key="10">
    <source>
        <dbReference type="PROSITE" id="PS50110"/>
    </source>
</evidence>
<evidence type="ECO:0000313" key="11">
    <source>
        <dbReference type="EMBL" id="RAI39014.1"/>
    </source>
</evidence>
<keyword evidence="12" id="KW-1185">Reference proteome</keyword>
<proteinExistence type="predicted"/>
<sequence length="483" mass="52959">MTSPNTVLVVDDEVRSVESIRRVLADEFEVIGARDAAEAETVLAGEMVQVILCDQRMPGETGVAFLKRVRDQWPDPVRLMISGYMDSEDIIAGINEAGIYQFITKPWQPDRLIESVREAAALFRLQKEAGGVGVEAKPSEARLRSVVAARRGAERAGSGFDAIVHAPESPIAEVIELARRATEYDISVLITGASGTGKELLARAIHHGSGRAGKPFVVENCGALPDQLLESELFGCKKGAFTGAYQDRIGLFEVADGGTIFLDEIGETSPSFQVKLLRVLQEGEIRPLGAQRPRKVDVRVVSATNRDLETEVAAGRFRRDLYYRLAAFPLHVPALADRPMDIPPIAARILRGVNQSFHRAVAGFLPETLRRMAAYDWPGNVRELHNEIQRMVALSDNDLPLGPHLLSRRIQHPVRSDVAAGAGNLKDRIEALEKAQIQEALERCDGNISRVAGHLGLSRVGLRAKMQRLGLQRRNSHGARDGH</sequence>
<feature type="domain" description="Sigma-54 factor interaction" evidence="9">
    <location>
        <begin position="164"/>
        <end position="393"/>
    </location>
</feature>
<keyword evidence="8" id="KW-0597">Phosphoprotein</keyword>
<feature type="domain" description="Response regulatory" evidence="10">
    <location>
        <begin position="6"/>
        <end position="120"/>
    </location>
</feature>
<dbReference type="InterPro" id="IPR025943">
    <property type="entry name" value="Sigma_54_int_dom_ATP-bd_2"/>
</dbReference>
<dbReference type="PROSITE" id="PS00676">
    <property type="entry name" value="SIGMA54_INTERACT_2"/>
    <property type="match status" value="1"/>
</dbReference>
<feature type="modified residue" description="4-aspartylphosphate" evidence="8">
    <location>
        <position position="54"/>
    </location>
</feature>
<dbReference type="Proteomes" id="UP000248863">
    <property type="component" value="Unassembled WGS sequence"/>
</dbReference>
<evidence type="ECO:0000256" key="5">
    <source>
        <dbReference type="ARBA" id="ARBA00023125"/>
    </source>
</evidence>
<evidence type="ECO:0000256" key="7">
    <source>
        <dbReference type="ARBA" id="ARBA00023163"/>
    </source>
</evidence>
<dbReference type="Gene3D" id="3.40.50.300">
    <property type="entry name" value="P-loop containing nucleotide triphosphate hydrolases"/>
    <property type="match status" value="1"/>
</dbReference>
<dbReference type="GO" id="GO:0043565">
    <property type="term" value="F:sequence-specific DNA binding"/>
    <property type="evidence" value="ECO:0007669"/>
    <property type="project" value="InterPro"/>
</dbReference>
<dbReference type="InterPro" id="IPR027417">
    <property type="entry name" value="P-loop_NTPase"/>
</dbReference>
<keyword evidence="5" id="KW-0238">DNA-binding</keyword>
<evidence type="ECO:0000256" key="3">
    <source>
        <dbReference type="ARBA" id="ARBA00023012"/>
    </source>
</evidence>
<dbReference type="EMBL" id="NPEU01000094">
    <property type="protein sequence ID" value="RAI39014.1"/>
    <property type="molecule type" value="Genomic_DNA"/>
</dbReference>
<dbReference type="CDD" id="cd00009">
    <property type="entry name" value="AAA"/>
    <property type="match status" value="1"/>
</dbReference>
<keyword evidence="3" id="KW-0902">Two-component regulatory system</keyword>
<dbReference type="InterPro" id="IPR003593">
    <property type="entry name" value="AAA+_ATPase"/>
</dbReference>
<dbReference type="GO" id="GO:0005524">
    <property type="term" value="F:ATP binding"/>
    <property type="evidence" value="ECO:0007669"/>
    <property type="project" value="UniProtKB-KW"/>
</dbReference>
<dbReference type="InterPro" id="IPR011006">
    <property type="entry name" value="CheY-like_superfamily"/>
</dbReference>
<evidence type="ECO:0000256" key="4">
    <source>
        <dbReference type="ARBA" id="ARBA00023015"/>
    </source>
</evidence>
<dbReference type="PROSITE" id="PS50110">
    <property type="entry name" value="RESPONSE_REGULATORY"/>
    <property type="match status" value="1"/>
</dbReference>
<evidence type="ECO:0000259" key="9">
    <source>
        <dbReference type="PROSITE" id="PS50045"/>
    </source>
</evidence>
<dbReference type="FunFam" id="3.40.50.300:FF:000006">
    <property type="entry name" value="DNA-binding transcriptional regulator NtrC"/>
    <property type="match status" value="1"/>
</dbReference>
<dbReference type="SUPFAM" id="SSF46689">
    <property type="entry name" value="Homeodomain-like"/>
    <property type="match status" value="1"/>
</dbReference>